<name>A0A368GBF9_ANCCA</name>
<dbReference type="STRING" id="29170.A0A368GBF9"/>
<dbReference type="Proteomes" id="UP000252519">
    <property type="component" value="Unassembled WGS sequence"/>
</dbReference>
<dbReference type="EMBL" id="JOJR01000290">
    <property type="protein sequence ID" value="RCN40335.1"/>
    <property type="molecule type" value="Genomic_DNA"/>
</dbReference>
<dbReference type="GO" id="GO:0009986">
    <property type="term" value="C:cell surface"/>
    <property type="evidence" value="ECO:0007669"/>
    <property type="project" value="InterPro"/>
</dbReference>
<comment type="caution">
    <text evidence="2">The sequence shown here is derived from an EMBL/GenBank/DDBJ whole genome shotgun (WGS) entry which is preliminary data.</text>
</comment>
<accession>A0A368GBF9</accession>
<keyword evidence="1" id="KW-0732">Signal</keyword>
<gene>
    <name evidence="2" type="ORF">ANCCAN_13721</name>
</gene>
<dbReference type="PANTHER" id="PTHR21700">
    <property type="entry name" value="TRANSTHYRETIN-LIKE FAMILY PROTEIN-RELATED"/>
    <property type="match status" value="1"/>
</dbReference>
<evidence type="ECO:0000313" key="2">
    <source>
        <dbReference type="EMBL" id="RCN40335.1"/>
    </source>
</evidence>
<proteinExistence type="predicted"/>
<feature type="chain" id="PRO_5016769637" evidence="1">
    <location>
        <begin position="16"/>
        <end position="87"/>
    </location>
</feature>
<feature type="signal peptide" evidence="1">
    <location>
        <begin position="1"/>
        <end position="15"/>
    </location>
</feature>
<organism evidence="2 3">
    <name type="scientific">Ancylostoma caninum</name>
    <name type="common">Dog hookworm</name>
    <dbReference type="NCBI Taxonomy" id="29170"/>
    <lineage>
        <taxon>Eukaryota</taxon>
        <taxon>Metazoa</taxon>
        <taxon>Ecdysozoa</taxon>
        <taxon>Nematoda</taxon>
        <taxon>Chromadorea</taxon>
        <taxon>Rhabditida</taxon>
        <taxon>Rhabditina</taxon>
        <taxon>Rhabditomorpha</taxon>
        <taxon>Strongyloidea</taxon>
        <taxon>Ancylostomatidae</taxon>
        <taxon>Ancylostomatinae</taxon>
        <taxon>Ancylostoma</taxon>
    </lineage>
</organism>
<keyword evidence="3" id="KW-1185">Reference proteome</keyword>
<protein>
    <submittedName>
        <fullName evidence="2">Transthyretin-like family protein</fullName>
    </submittedName>
</protein>
<sequence>MKLLMLAFFISSTSSVPFIGSVQSVAVTGKLNCNGEPAENVKLCVKKLSIKIPKNYVTEGETPTKVFEIGDVNLAGEFSGESTDCFN</sequence>
<dbReference type="PANTHER" id="PTHR21700:SF24">
    <property type="entry name" value="TRANSTHYRETIN-LIKE FAMILY PROTEIN"/>
    <property type="match status" value="1"/>
</dbReference>
<reference evidence="2 3" key="1">
    <citation type="submission" date="2014-10" db="EMBL/GenBank/DDBJ databases">
        <title>Draft genome of the hookworm Ancylostoma caninum.</title>
        <authorList>
            <person name="Mitreva M."/>
        </authorList>
    </citation>
    <scope>NUCLEOTIDE SEQUENCE [LARGE SCALE GENOMIC DNA]</scope>
    <source>
        <strain evidence="2 3">Baltimore</strain>
    </source>
</reference>
<dbReference type="InterPro" id="IPR001534">
    <property type="entry name" value="Transthyretin-like"/>
</dbReference>
<evidence type="ECO:0000313" key="3">
    <source>
        <dbReference type="Proteomes" id="UP000252519"/>
    </source>
</evidence>
<evidence type="ECO:0000256" key="1">
    <source>
        <dbReference type="SAM" id="SignalP"/>
    </source>
</evidence>
<dbReference type="OrthoDB" id="5916590at2759"/>
<dbReference type="AlphaFoldDB" id="A0A368GBF9"/>